<proteinExistence type="inferred from homology"/>
<evidence type="ECO:0000313" key="3">
    <source>
        <dbReference type="EMBL" id="AWG42650.1"/>
    </source>
</evidence>
<dbReference type="EMBL" id="CP025785">
    <property type="protein sequence ID" value="AWG42650.1"/>
    <property type="molecule type" value="Genomic_DNA"/>
</dbReference>
<dbReference type="PANTHER" id="PTHR37423">
    <property type="entry name" value="SOLUBLE LYTIC MUREIN TRANSGLYCOSYLASE-RELATED"/>
    <property type="match status" value="1"/>
</dbReference>
<comment type="similarity">
    <text evidence="1">Belongs to the transglycosylase Slt family.</text>
</comment>
<keyword evidence="4" id="KW-1185">Reference proteome</keyword>
<evidence type="ECO:0000256" key="1">
    <source>
        <dbReference type="ARBA" id="ARBA00007734"/>
    </source>
</evidence>
<dbReference type="Gene3D" id="1.10.530.10">
    <property type="match status" value="1"/>
</dbReference>
<dbReference type="PANTHER" id="PTHR37423:SF5">
    <property type="entry name" value="SOLUBLE LYTIC MUREIN TRANSGLYCOSYLASE"/>
    <property type="match status" value="1"/>
</dbReference>
<gene>
    <name evidence="3" type="ORF">CR532_01345</name>
</gene>
<dbReference type="Proteomes" id="UP000244655">
    <property type="component" value="Chromosome"/>
</dbReference>
<dbReference type="InterPro" id="IPR023346">
    <property type="entry name" value="Lysozyme-like_dom_sf"/>
</dbReference>
<feature type="domain" description="Transglycosylase SLT" evidence="2">
    <location>
        <begin position="573"/>
        <end position="684"/>
    </location>
</feature>
<dbReference type="CDD" id="cd13401">
    <property type="entry name" value="Slt70-like"/>
    <property type="match status" value="1"/>
</dbReference>
<accession>A0A2S1LWJ6</accession>
<sequence>MFTRKRKLKIVKIVAMFKELPFLFRKFVSGFLCLLSLLSCTLEEESLNGNLIRKNSGDFDLNHLNWLWNFDYLGQNFDEYFGIDSNSYVYIAYLFKKIGHEEKFREYMFKAIESSNDTISQFAGVKLLEYYNLRREYFESELIGRKLYKKYENNKFVVLGYFKSLYWQKKSDEALLILNKLDKLNFLEDQENENLLFKAVLYSNMSNIHESLVYFRKLFEDLPAGSLHIRAHDYFILENRISYLNPNFLNLVKFKVLVANGNLKSAINILDDDFKEYYNNFIFLNDVYRSFLSSGQIGKALSFFSELNSIYKEYYLGIINLRLKKEVGLSIISKYLANTALENETYRLEMLNEIFSNLIFVKSARNYFSQSIARFYTKKDRGNLSFIKMLDKYILEAMQLGDYDNLYKLYCNGNGVIDNTVLSRLAFINSRLISHKFINPKSRDEYGELLRSAIEYNKASYSSFMSKYFLDQSINDVFENDLDINYEKSDYEKFLEGFLKFNLHSYASAFVADDFKNGYRFAPEFYRKLYDELVKHEYYYESTLAINYLVRQDKSALNRDDYRRIYPYLYSSLVKYWAKRRDLEPSLVFSLIKAESSFKRDAVSKPGAIGLMQVMPLTAVDISKEIKYHSYDLRKPKDNVIIGTYYLKKRIGTTGDVYKALASYNGGIGNVRKWEKAYGHLPRELFIEAIPFGQTRNYVKKILVYSVFYDALYEGRGIDSVVEYIMGIFPKGNLGFEN</sequence>
<protein>
    <submittedName>
        <fullName evidence="3">Transglycosylase</fullName>
    </submittedName>
</protein>
<evidence type="ECO:0000259" key="2">
    <source>
        <dbReference type="Pfam" id="PF01464"/>
    </source>
</evidence>
<organism evidence="3 4">
    <name type="scientific">Candidatus Borreliella tachyglossi</name>
    <dbReference type="NCBI Taxonomy" id="1964448"/>
    <lineage>
        <taxon>Bacteria</taxon>
        <taxon>Pseudomonadati</taxon>
        <taxon>Spirochaetota</taxon>
        <taxon>Spirochaetia</taxon>
        <taxon>Spirochaetales</taxon>
        <taxon>Borreliaceae</taxon>
        <taxon>Borreliella</taxon>
    </lineage>
</organism>
<name>A0A2S1LWJ6_9SPIR</name>
<dbReference type="OrthoDB" id="9815002at2"/>
<dbReference type="SUPFAM" id="SSF53955">
    <property type="entry name" value="Lysozyme-like"/>
    <property type="match status" value="1"/>
</dbReference>
<dbReference type="AlphaFoldDB" id="A0A2S1LWJ6"/>
<reference evidence="3 4" key="1">
    <citation type="submission" date="2018-01" db="EMBL/GenBank/DDBJ databases">
        <title>Genome sequence of Borrelia tachyglossi.</title>
        <authorList>
            <person name="Gofton A.W."/>
        </authorList>
    </citation>
    <scope>NUCLEOTIDE SEQUENCE [LARGE SCALE GENOMIC DNA]</scope>
    <source>
        <strain evidence="3 4">Bc-F10-1268</strain>
    </source>
</reference>
<dbReference type="InterPro" id="IPR008258">
    <property type="entry name" value="Transglycosylase_SLT_dom_1"/>
</dbReference>
<dbReference type="NCBIfam" id="NF047373">
    <property type="entry name" value="BB0259_flg_lyt"/>
    <property type="match status" value="1"/>
</dbReference>
<evidence type="ECO:0000313" key="4">
    <source>
        <dbReference type="Proteomes" id="UP000244655"/>
    </source>
</evidence>
<dbReference type="Pfam" id="PF01464">
    <property type="entry name" value="SLT"/>
    <property type="match status" value="1"/>
</dbReference>